<dbReference type="Proteomes" id="UP000514509">
    <property type="component" value="Plasmid unnamed"/>
</dbReference>
<protein>
    <submittedName>
        <fullName evidence="2">Uncharacterized protein</fullName>
    </submittedName>
</protein>
<name>A0A7L7L1C4_9BACT</name>
<feature type="transmembrane region" description="Helical" evidence="1">
    <location>
        <begin position="42"/>
        <end position="60"/>
    </location>
</feature>
<organism evidence="2 3">
    <name type="scientific">Adhaeribacter radiodurans</name>
    <dbReference type="NCBI Taxonomy" id="2745197"/>
    <lineage>
        <taxon>Bacteria</taxon>
        <taxon>Pseudomonadati</taxon>
        <taxon>Bacteroidota</taxon>
        <taxon>Cytophagia</taxon>
        <taxon>Cytophagales</taxon>
        <taxon>Hymenobacteraceae</taxon>
        <taxon>Adhaeribacter</taxon>
    </lineage>
</organism>
<sequence>MFESVTYQKKDKSYLEERYMLLCFIFFGIVVIFYILELRSIYSIIPFITSIIFYWKWHYFKQGQERLDGRFQKQLKLCKTSIQVGETVFTLNEITDIRIDIKHLFGEEVISTSTITYKNGTDNNLEFTYNNVKYQFAFWIKSEQHKEDLKRILKEWYLAKVRFEETSKGNTSYLLEV</sequence>
<evidence type="ECO:0000313" key="2">
    <source>
        <dbReference type="EMBL" id="QMU26593.1"/>
    </source>
</evidence>
<evidence type="ECO:0000256" key="1">
    <source>
        <dbReference type="SAM" id="Phobius"/>
    </source>
</evidence>
<reference evidence="2 3" key="1">
    <citation type="submission" date="2020-08" db="EMBL/GenBank/DDBJ databases">
        <title>Adhaeribacter dokdonensis sp. nov., isolated from the rhizosphere of Elymus tsukushiensis, a plant native to the Dokdo Islands, Republic of Korea.</title>
        <authorList>
            <person name="Ghim S.Y."/>
        </authorList>
    </citation>
    <scope>NUCLEOTIDE SEQUENCE [LARGE SCALE GENOMIC DNA]</scope>
    <source>
        <strain evidence="2 3">KUDC8001</strain>
        <plasmid evidence="2 3">unnamed</plasmid>
    </source>
</reference>
<dbReference type="KEGG" id="add:HUW48_00535"/>
<dbReference type="AlphaFoldDB" id="A0A7L7L1C4"/>
<keyword evidence="3" id="KW-1185">Reference proteome</keyword>
<gene>
    <name evidence="2" type="ORF">HUW48_00535</name>
</gene>
<feature type="transmembrane region" description="Helical" evidence="1">
    <location>
        <begin position="19"/>
        <end position="36"/>
    </location>
</feature>
<evidence type="ECO:0000313" key="3">
    <source>
        <dbReference type="Proteomes" id="UP000514509"/>
    </source>
</evidence>
<keyword evidence="1" id="KW-1133">Transmembrane helix</keyword>
<dbReference type="RefSeq" id="WP_182411411.1">
    <property type="nucleotide sequence ID" value="NZ_CP055152.1"/>
</dbReference>
<keyword evidence="1" id="KW-0472">Membrane</keyword>
<dbReference type="EMBL" id="CP055152">
    <property type="protein sequence ID" value="QMU26593.1"/>
    <property type="molecule type" value="Genomic_DNA"/>
</dbReference>
<geneLocation type="plasmid" evidence="2 3">
    <name>unnamed</name>
</geneLocation>
<accession>A0A7L7L1C4</accession>
<keyword evidence="1" id="KW-0812">Transmembrane</keyword>
<keyword evidence="2" id="KW-0614">Plasmid</keyword>
<proteinExistence type="predicted"/>